<keyword evidence="3" id="KW-0732">Signal</keyword>
<dbReference type="InterPro" id="IPR001254">
    <property type="entry name" value="Trypsin_dom"/>
</dbReference>
<dbReference type="PANTHER" id="PTHR24276">
    <property type="entry name" value="POLYSERASE-RELATED"/>
    <property type="match status" value="1"/>
</dbReference>
<keyword evidence="6" id="KW-1185">Reference proteome</keyword>
<dbReference type="SMART" id="SM00020">
    <property type="entry name" value="Tryp_SPc"/>
    <property type="match status" value="1"/>
</dbReference>
<evidence type="ECO:0000256" key="3">
    <source>
        <dbReference type="SAM" id="SignalP"/>
    </source>
</evidence>
<dbReference type="SUPFAM" id="SSF50494">
    <property type="entry name" value="Trypsin-like serine proteases"/>
    <property type="match status" value="1"/>
</dbReference>
<dbReference type="PANTHER" id="PTHR24276:SF98">
    <property type="entry name" value="FI18310P1-RELATED"/>
    <property type="match status" value="1"/>
</dbReference>
<feature type="chain" id="PRO_5024883694" evidence="3">
    <location>
        <begin position="21"/>
        <end position="255"/>
    </location>
</feature>
<accession>A0A5N6XE29</accession>
<evidence type="ECO:0000259" key="4">
    <source>
        <dbReference type="PROSITE" id="PS50240"/>
    </source>
</evidence>
<evidence type="ECO:0000256" key="2">
    <source>
        <dbReference type="ARBA" id="ARBA00023157"/>
    </source>
</evidence>
<evidence type="ECO:0000313" key="5">
    <source>
        <dbReference type="EMBL" id="KAE8331507.1"/>
    </source>
</evidence>
<dbReference type="InterPro" id="IPR001314">
    <property type="entry name" value="Peptidase_S1A"/>
</dbReference>
<dbReference type="GO" id="GO:0006508">
    <property type="term" value="P:proteolysis"/>
    <property type="evidence" value="ECO:0007669"/>
    <property type="project" value="InterPro"/>
</dbReference>
<name>A0A5N6XE29_9EURO</name>
<dbReference type="InterPro" id="IPR050430">
    <property type="entry name" value="Peptidase_S1"/>
</dbReference>
<gene>
    <name evidence="5" type="ORF">BDV39DRAFT_201158</name>
</gene>
<sequence>MRPFTIISLLGVALWPPVSAIVNGIEASAVDYPYMAGVLSSGIFNDAFFCGGVVIGKRTVLTAASCLEELFAQLSAKQLKVRVGSANHSQGGTVVPVSKIIRHPNWDRATLNADYAILHLRQDALVTAALLPETDPASTNGLAVRVAGWGRQDYTSVTTPKMLQTADMLIVDRSTCNSAWKDINPITPTMICVSSNEAMPGTSVCQGDNGGPIVDEARLTLYGVVSLNAKCSAAPRPNIASSVFKVKGWIEQNLI</sequence>
<dbReference type="Gene3D" id="2.40.10.10">
    <property type="entry name" value="Trypsin-like serine proteases"/>
    <property type="match status" value="1"/>
</dbReference>
<dbReference type="InterPro" id="IPR009003">
    <property type="entry name" value="Peptidase_S1_PA"/>
</dbReference>
<reference evidence="6" key="1">
    <citation type="submission" date="2019-04" db="EMBL/GenBank/DDBJ databases">
        <title>Friends and foes A comparative genomics studyof 23 Aspergillus species from section Flavi.</title>
        <authorList>
            <consortium name="DOE Joint Genome Institute"/>
            <person name="Kjaerbolling I."/>
            <person name="Vesth T."/>
            <person name="Frisvad J.C."/>
            <person name="Nybo J.L."/>
            <person name="Theobald S."/>
            <person name="Kildgaard S."/>
            <person name="Isbrandt T."/>
            <person name="Kuo A."/>
            <person name="Sato A."/>
            <person name="Lyhne E.K."/>
            <person name="Kogle M.E."/>
            <person name="Wiebenga A."/>
            <person name="Kun R.S."/>
            <person name="Lubbers R.J."/>
            <person name="Makela M.R."/>
            <person name="Barry K."/>
            <person name="Chovatia M."/>
            <person name="Clum A."/>
            <person name="Daum C."/>
            <person name="Haridas S."/>
            <person name="He G."/>
            <person name="LaButti K."/>
            <person name="Lipzen A."/>
            <person name="Mondo S."/>
            <person name="Riley R."/>
            <person name="Salamov A."/>
            <person name="Simmons B.A."/>
            <person name="Magnuson J.K."/>
            <person name="Henrissat B."/>
            <person name="Mortensen U.H."/>
            <person name="Larsen T.O."/>
            <person name="Devries R.P."/>
            <person name="Grigoriev I.V."/>
            <person name="Machida M."/>
            <person name="Baker S.E."/>
            <person name="Andersen M.R."/>
        </authorList>
    </citation>
    <scope>NUCLEOTIDE SEQUENCE [LARGE SCALE GENOMIC DNA]</scope>
    <source>
        <strain evidence="6">CBS 130017</strain>
    </source>
</reference>
<dbReference type="EMBL" id="ML741769">
    <property type="protein sequence ID" value="KAE8331507.1"/>
    <property type="molecule type" value="Genomic_DNA"/>
</dbReference>
<protein>
    <submittedName>
        <fullName evidence="5">Trypsin-like cysteine/serine peptidase domain-containing protein</fullName>
    </submittedName>
</protein>
<comment type="similarity">
    <text evidence="1">Belongs to the peptidase S1 family.</text>
</comment>
<feature type="signal peptide" evidence="3">
    <location>
        <begin position="1"/>
        <end position="20"/>
    </location>
</feature>
<dbReference type="InterPro" id="IPR043504">
    <property type="entry name" value="Peptidase_S1_PA_chymotrypsin"/>
</dbReference>
<evidence type="ECO:0000313" key="6">
    <source>
        <dbReference type="Proteomes" id="UP000325945"/>
    </source>
</evidence>
<proteinExistence type="inferred from homology"/>
<organism evidence="5 6">
    <name type="scientific">Aspergillus sergii</name>
    <dbReference type="NCBI Taxonomy" id="1034303"/>
    <lineage>
        <taxon>Eukaryota</taxon>
        <taxon>Fungi</taxon>
        <taxon>Dikarya</taxon>
        <taxon>Ascomycota</taxon>
        <taxon>Pezizomycotina</taxon>
        <taxon>Eurotiomycetes</taxon>
        <taxon>Eurotiomycetidae</taxon>
        <taxon>Eurotiales</taxon>
        <taxon>Aspergillaceae</taxon>
        <taxon>Aspergillus</taxon>
        <taxon>Aspergillus subgen. Circumdati</taxon>
    </lineage>
</organism>
<keyword evidence="2" id="KW-1015">Disulfide bond</keyword>
<dbReference type="CDD" id="cd00190">
    <property type="entry name" value="Tryp_SPc"/>
    <property type="match status" value="1"/>
</dbReference>
<feature type="domain" description="Peptidase S1" evidence="4">
    <location>
        <begin position="21"/>
        <end position="255"/>
    </location>
</feature>
<dbReference type="AlphaFoldDB" id="A0A5N6XE29"/>
<dbReference type="Pfam" id="PF00089">
    <property type="entry name" value="Trypsin"/>
    <property type="match status" value="1"/>
</dbReference>
<dbReference type="Proteomes" id="UP000325945">
    <property type="component" value="Unassembled WGS sequence"/>
</dbReference>
<dbReference type="GO" id="GO:0004252">
    <property type="term" value="F:serine-type endopeptidase activity"/>
    <property type="evidence" value="ECO:0007669"/>
    <property type="project" value="InterPro"/>
</dbReference>
<evidence type="ECO:0000256" key="1">
    <source>
        <dbReference type="ARBA" id="ARBA00007664"/>
    </source>
</evidence>
<dbReference type="PROSITE" id="PS50240">
    <property type="entry name" value="TRYPSIN_DOM"/>
    <property type="match status" value="1"/>
</dbReference>
<dbReference type="PRINTS" id="PR00722">
    <property type="entry name" value="CHYMOTRYPSIN"/>
</dbReference>